<reference evidence="3 4" key="1">
    <citation type="submission" date="2018-12" db="EMBL/GenBank/DDBJ databases">
        <authorList>
            <consortium name="Pathogen Informatics"/>
        </authorList>
    </citation>
    <scope>NUCLEOTIDE SEQUENCE [LARGE SCALE GENOMIC DNA]</scope>
    <source>
        <strain evidence="3 4">NCTC13635</strain>
    </source>
</reference>
<evidence type="ECO:0000256" key="1">
    <source>
        <dbReference type="PROSITE-ProRule" id="PRU00529"/>
    </source>
</evidence>
<dbReference type="Proteomes" id="UP000282433">
    <property type="component" value="Chromosome"/>
</dbReference>
<evidence type="ECO:0000313" key="3">
    <source>
        <dbReference type="EMBL" id="VEB07124.1"/>
    </source>
</evidence>
<dbReference type="GO" id="GO:0016829">
    <property type="term" value="F:lyase activity"/>
    <property type="evidence" value="ECO:0007669"/>
    <property type="project" value="UniProtKB-KW"/>
</dbReference>
<keyword evidence="3" id="KW-0456">Lyase</keyword>
<protein>
    <submittedName>
        <fullName evidence="3">2-phospho-D-glycerate hydrolyase</fullName>
        <ecNumber evidence="3">2.1.1.173</ecNumber>
    </submittedName>
</protein>
<dbReference type="EC" id="2.1.1.173" evidence="3"/>
<feature type="domain" description="THUMP" evidence="2">
    <location>
        <begin position="1"/>
        <end position="34"/>
    </location>
</feature>
<keyword evidence="1" id="KW-0694">RNA-binding</keyword>
<proteinExistence type="predicted"/>
<organism evidence="3 4">
    <name type="scientific">Klebsiella pneumoniae</name>
    <dbReference type="NCBI Taxonomy" id="573"/>
    <lineage>
        <taxon>Bacteria</taxon>
        <taxon>Pseudomonadati</taxon>
        <taxon>Pseudomonadota</taxon>
        <taxon>Gammaproteobacteria</taxon>
        <taxon>Enterobacterales</taxon>
        <taxon>Enterobacteriaceae</taxon>
        <taxon>Klebsiella/Raoultella group</taxon>
        <taxon>Klebsiella</taxon>
        <taxon>Klebsiella pneumoniae complex</taxon>
    </lineage>
</organism>
<keyword evidence="3" id="KW-0808">Transferase</keyword>
<evidence type="ECO:0000313" key="4">
    <source>
        <dbReference type="Proteomes" id="UP000282433"/>
    </source>
</evidence>
<gene>
    <name evidence="3" type="primary">rlmL_2</name>
    <name evidence="3" type="ORF">NCTC13635_06541</name>
</gene>
<dbReference type="GO" id="GO:0003723">
    <property type="term" value="F:RNA binding"/>
    <property type="evidence" value="ECO:0007669"/>
    <property type="project" value="UniProtKB-UniRule"/>
</dbReference>
<accession>A0A3S5DI52</accession>
<name>A0A3S5DI52_KLEPN</name>
<dbReference type="PROSITE" id="PS51165">
    <property type="entry name" value="THUMP"/>
    <property type="match status" value="1"/>
</dbReference>
<dbReference type="Gene3D" id="3.30.2130.30">
    <property type="match status" value="1"/>
</dbReference>
<dbReference type="GO" id="GO:0052915">
    <property type="term" value="F:23S rRNA (guanine(2445)-N(2))-methyltransferase activity"/>
    <property type="evidence" value="ECO:0007669"/>
    <property type="project" value="UniProtKB-EC"/>
</dbReference>
<dbReference type="InterPro" id="IPR004114">
    <property type="entry name" value="THUMP_dom"/>
</dbReference>
<evidence type="ECO:0000259" key="2">
    <source>
        <dbReference type="PROSITE" id="PS51165"/>
    </source>
</evidence>
<dbReference type="AlphaFoldDB" id="A0A3S5DI52"/>
<sequence>MTRIRNSQYGALKVKDAIVDSFTRKNLPRPNVES</sequence>
<keyword evidence="3" id="KW-0489">Methyltransferase</keyword>
<dbReference type="EMBL" id="LR134162">
    <property type="protein sequence ID" value="VEB07124.1"/>
    <property type="molecule type" value="Genomic_DNA"/>
</dbReference>